<dbReference type="RefSeq" id="WP_052155554.1">
    <property type="nucleotide sequence ID" value="NZ_CP046975.1"/>
</dbReference>
<dbReference type="GO" id="GO:0004743">
    <property type="term" value="F:pyruvate kinase activity"/>
    <property type="evidence" value="ECO:0007669"/>
    <property type="project" value="UniProtKB-EC"/>
</dbReference>
<dbReference type="NCBIfam" id="NF011314">
    <property type="entry name" value="PRK14725.1"/>
    <property type="match status" value="1"/>
</dbReference>
<dbReference type="GeneID" id="92768000"/>
<accession>A0AB38XVC6</accession>
<dbReference type="Gene3D" id="3.20.20.60">
    <property type="entry name" value="Phosphoenolpyruvate-binding domains"/>
    <property type="match status" value="2"/>
</dbReference>
<dbReference type="InterPro" id="IPR015813">
    <property type="entry name" value="Pyrv/PenolPyrv_kinase-like_dom"/>
</dbReference>
<dbReference type="Pfam" id="PF00224">
    <property type="entry name" value="PK"/>
    <property type="match status" value="2"/>
</dbReference>
<feature type="domain" description="Pyruvate kinase barrel" evidence="12">
    <location>
        <begin position="152"/>
        <end position="229"/>
    </location>
</feature>
<keyword evidence="11 13" id="KW-0670">Pyruvate</keyword>
<evidence type="ECO:0000256" key="4">
    <source>
        <dbReference type="ARBA" id="ARBA00022679"/>
    </source>
</evidence>
<name>A0AB38XVC6_CORAY</name>
<evidence type="ECO:0000256" key="9">
    <source>
        <dbReference type="ARBA" id="ARBA00022842"/>
    </source>
</evidence>
<dbReference type="EMBL" id="CP120206">
    <property type="protein sequence ID" value="WET44189.1"/>
    <property type="molecule type" value="Genomic_DNA"/>
</dbReference>
<keyword evidence="7 13" id="KW-0418">Kinase</keyword>
<dbReference type="SUPFAM" id="SSF51621">
    <property type="entry name" value="Phosphoenolpyruvate/pyruvate domain"/>
    <property type="match status" value="1"/>
</dbReference>
<keyword evidence="5" id="KW-0479">Metal-binding</keyword>
<evidence type="ECO:0000256" key="1">
    <source>
        <dbReference type="ARBA" id="ARBA00004997"/>
    </source>
</evidence>
<comment type="pathway">
    <text evidence="1">Carbohydrate degradation; glycolysis; pyruvate from D-glyceraldehyde 3-phosphate: step 5/5.</text>
</comment>
<feature type="domain" description="Pyruvate kinase barrel" evidence="12">
    <location>
        <begin position="353"/>
        <end position="617"/>
    </location>
</feature>
<dbReference type="InterPro" id="IPR040442">
    <property type="entry name" value="Pyrv_kinase-like_dom_sf"/>
</dbReference>
<dbReference type="InterPro" id="IPR015793">
    <property type="entry name" value="Pyrv_Knase_brl"/>
</dbReference>
<dbReference type="GO" id="GO:0016301">
    <property type="term" value="F:kinase activity"/>
    <property type="evidence" value="ECO:0007669"/>
    <property type="project" value="UniProtKB-KW"/>
</dbReference>
<dbReference type="GO" id="GO:0030955">
    <property type="term" value="F:potassium ion binding"/>
    <property type="evidence" value="ECO:0007669"/>
    <property type="project" value="InterPro"/>
</dbReference>
<evidence type="ECO:0000256" key="8">
    <source>
        <dbReference type="ARBA" id="ARBA00022840"/>
    </source>
</evidence>
<dbReference type="AlphaFoldDB" id="A0AB38XVC6"/>
<dbReference type="EC" id="2.7.1.40" evidence="3"/>
<proteinExistence type="inferred from homology"/>
<keyword evidence="8" id="KW-0067">ATP-binding</keyword>
<keyword evidence="6" id="KW-0547">Nucleotide-binding</keyword>
<dbReference type="PANTHER" id="PTHR11817">
    <property type="entry name" value="PYRUVATE KINASE"/>
    <property type="match status" value="1"/>
</dbReference>
<evidence type="ECO:0000256" key="5">
    <source>
        <dbReference type="ARBA" id="ARBA00022723"/>
    </source>
</evidence>
<comment type="similarity">
    <text evidence="2">Belongs to the pyruvate kinase family.</text>
</comment>
<gene>
    <name evidence="13" type="ORF">P2W56_01640</name>
</gene>
<dbReference type="InterPro" id="IPR001697">
    <property type="entry name" value="Pyr_Knase"/>
</dbReference>
<evidence type="ECO:0000256" key="7">
    <source>
        <dbReference type="ARBA" id="ARBA00022777"/>
    </source>
</evidence>
<evidence type="ECO:0000313" key="14">
    <source>
        <dbReference type="Proteomes" id="UP001220238"/>
    </source>
</evidence>
<dbReference type="InterPro" id="IPR011037">
    <property type="entry name" value="Pyrv_Knase-like_insert_dom_sf"/>
</dbReference>
<keyword evidence="4" id="KW-0808">Transferase</keyword>
<evidence type="ECO:0000313" key="13">
    <source>
        <dbReference type="EMBL" id="WET44189.1"/>
    </source>
</evidence>
<organism evidence="13 14">
    <name type="scientific">Corynebacterium amycolatum</name>
    <dbReference type="NCBI Taxonomy" id="43765"/>
    <lineage>
        <taxon>Bacteria</taxon>
        <taxon>Bacillati</taxon>
        <taxon>Actinomycetota</taxon>
        <taxon>Actinomycetes</taxon>
        <taxon>Mycobacteriales</taxon>
        <taxon>Corynebacteriaceae</taxon>
        <taxon>Corynebacterium</taxon>
    </lineage>
</organism>
<dbReference type="GO" id="GO:0005524">
    <property type="term" value="F:ATP binding"/>
    <property type="evidence" value="ECO:0007669"/>
    <property type="project" value="UniProtKB-KW"/>
</dbReference>
<evidence type="ECO:0000259" key="12">
    <source>
        <dbReference type="Pfam" id="PF00224"/>
    </source>
</evidence>
<keyword evidence="10" id="KW-0324">Glycolysis</keyword>
<keyword evidence="9" id="KW-0460">Magnesium</keyword>
<evidence type="ECO:0000256" key="10">
    <source>
        <dbReference type="ARBA" id="ARBA00023152"/>
    </source>
</evidence>
<dbReference type="GO" id="GO:0000287">
    <property type="term" value="F:magnesium ion binding"/>
    <property type="evidence" value="ECO:0007669"/>
    <property type="project" value="InterPro"/>
</dbReference>
<evidence type="ECO:0000256" key="11">
    <source>
        <dbReference type="ARBA" id="ARBA00023317"/>
    </source>
</evidence>
<sequence length="655" mass="71129">MAAQSPQDTATATDNTESGAAVPRLDDLISKVTDLITELDDVSVEASALLAEVPEERRRHAENLLHYAHLRTIDIRELQNSLHDLGVTSLTTVETFTRGRLELALNALLALAGRTSDIDVARIIADDERADIALDNNATELFGQERADVTSHIMVTLPAEAADDAELVESFAAAGMDLARINCAHDGPEQWSRMIDNVNAAAEKAGRRIFVSMDLAGPKLRTGDIEPGPRVGRARVVRDDAGTVISKSKIWLTPRLDEHPKPAPSDLPGRPALPLEADQGWLEQLQLEDVITLHDSRSAKRHFTVVRIDTDSEGEVEAVLAEGEKNAWIAEGTHLRSNYEVTRAGGVPPTVQKLRFHTGDEFILTSREEITTIPRTDDEIPRVSCSLPSAVAALKPGDPVLFDDGALGAEVVEVSETSSSEDSHVDARLRVLRTKPNGQPLAAHKGINLPNTDLPLNSLTDEDIEHLRFVVEHADIAAVSFIRTQGDAEYVYKVLDEITAEHEAAGREDLASKARNLGVVLKIETIPAFQNLPGIIIASMKRAKSGLMIARGDLAVELGFDRMGEVPGQILTLAQAAGVPTILGTQVLENMAKAGLPSRAEITDAAFALRAECVMLNKGPHITEAIAILNNLARKMGRSQRKSRIMLRKIRSWSD</sequence>
<evidence type="ECO:0000256" key="3">
    <source>
        <dbReference type="ARBA" id="ARBA00012142"/>
    </source>
</evidence>
<dbReference type="SUPFAM" id="SSF50800">
    <property type="entry name" value="PK beta-barrel domain-like"/>
    <property type="match status" value="1"/>
</dbReference>
<evidence type="ECO:0000256" key="6">
    <source>
        <dbReference type="ARBA" id="ARBA00022741"/>
    </source>
</evidence>
<protein>
    <recommendedName>
        <fullName evidence="3">pyruvate kinase</fullName>
        <ecNumber evidence="3">2.7.1.40</ecNumber>
    </recommendedName>
</protein>
<dbReference type="Proteomes" id="UP001220238">
    <property type="component" value="Chromosome"/>
</dbReference>
<evidence type="ECO:0000256" key="2">
    <source>
        <dbReference type="ARBA" id="ARBA00008663"/>
    </source>
</evidence>
<reference evidence="13" key="1">
    <citation type="submission" date="2023-03" db="EMBL/GenBank/DDBJ databases">
        <title>Corynebacterium amycolatum SB-1.</title>
        <authorList>
            <person name="Jo H."/>
        </authorList>
    </citation>
    <scope>NUCLEOTIDE SEQUENCE</scope>
    <source>
        <strain evidence="13">SB-1</strain>
    </source>
</reference>